<accession>A0A4Y5SQP4</accession>
<dbReference type="RefSeq" id="WP_139615500.1">
    <property type="nucleotide sequence ID" value="NZ_CP040757.1"/>
</dbReference>
<dbReference type="KEGG" id="plia:E4191_15955"/>
<reference evidence="2" key="1">
    <citation type="submission" date="2019-05" db="EMBL/GenBank/DDBJ databases">
        <title>Tamlana fucoidanivorans sp. nov., isolated from the surface of algae collected from Fujian province in China.</title>
        <authorList>
            <person name="Li J."/>
        </authorList>
    </citation>
    <scope>NUCLEOTIDE SEQUENCE [LARGE SCALE GENOMIC DNA]</scope>
    <source>
        <strain evidence="2">2251</strain>
        <plasmid evidence="2">unnamed10</plasmid>
    </source>
</reference>
<name>A0A4Y5SQP4_9RHOB</name>
<dbReference type="Proteomes" id="UP000296374">
    <property type="component" value="Plasmid unnamed10"/>
</dbReference>
<sequence length="84" mass="9378">MNTDEYRAMFRSVGLTEDQLNTVMNYFLTFREAPQITSTSCFEMATAIYAVMDGSLNPADLHSPAARYMISLGTRIAAWEAQAT</sequence>
<proteinExistence type="predicted"/>
<dbReference type="AlphaFoldDB" id="A0A4Y5SQP4"/>
<protein>
    <submittedName>
        <fullName evidence="1">Uncharacterized protein</fullName>
    </submittedName>
</protein>
<geneLocation type="plasmid" evidence="1 2">
    <name>unnamed10</name>
</geneLocation>
<evidence type="ECO:0000313" key="1">
    <source>
        <dbReference type="EMBL" id="QDA35669.1"/>
    </source>
</evidence>
<dbReference type="EMBL" id="CP040757">
    <property type="protein sequence ID" value="QDA35669.1"/>
    <property type="molecule type" value="Genomic_DNA"/>
</dbReference>
<gene>
    <name evidence="1" type="ORF">E4191_15955</name>
</gene>
<evidence type="ECO:0000313" key="2">
    <source>
        <dbReference type="Proteomes" id="UP000296374"/>
    </source>
</evidence>
<keyword evidence="1" id="KW-0614">Plasmid</keyword>
<organism evidence="1 2">
    <name type="scientific">Paracoccus liaowanqingii</name>
    <dbReference type="NCBI Taxonomy" id="2560053"/>
    <lineage>
        <taxon>Bacteria</taxon>
        <taxon>Pseudomonadati</taxon>
        <taxon>Pseudomonadota</taxon>
        <taxon>Alphaproteobacteria</taxon>
        <taxon>Rhodobacterales</taxon>
        <taxon>Paracoccaceae</taxon>
        <taxon>Paracoccus</taxon>
    </lineage>
</organism>